<evidence type="ECO:0000313" key="3">
    <source>
        <dbReference type="Proteomes" id="UP000308092"/>
    </source>
</evidence>
<dbReference type="InterPro" id="IPR021838">
    <property type="entry name" value="DUF3431"/>
</dbReference>
<protein>
    <submittedName>
        <fullName evidence="2">Uncharacterized protein</fullName>
    </submittedName>
</protein>
<dbReference type="EMBL" id="QUQM01000002">
    <property type="protein sequence ID" value="KAA8651988.1"/>
    <property type="molecule type" value="Genomic_DNA"/>
</dbReference>
<evidence type="ECO:0000313" key="4">
    <source>
        <dbReference type="Proteomes" id="UP000324241"/>
    </source>
</evidence>
<dbReference type="OrthoDB" id="426718at2759"/>
<gene>
    <name evidence="1" type="ORF">ATNIH1004_000888</name>
    <name evidence="2" type="ORF">EYZ11_012959</name>
</gene>
<evidence type="ECO:0000313" key="1">
    <source>
        <dbReference type="EMBL" id="KAA8651988.1"/>
    </source>
</evidence>
<dbReference type="STRING" id="1220188.A0A4S3J110"/>
<evidence type="ECO:0000313" key="2">
    <source>
        <dbReference type="EMBL" id="THC87597.1"/>
    </source>
</evidence>
<comment type="caution">
    <text evidence="2">The sequence shown here is derived from an EMBL/GenBank/DDBJ whole genome shotgun (WGS) entry which is preliminary data.</text>
</comment>
<dbReference type="VEuPathDB" id="FungiDB:EYZ11_012959"/>
<dbReference type="Proteomes" id="UP000308092">
    <property type="component" value="Unassembled WGS sequence"/>
</dbReference>
<keyword evidence="3" id="KW-1185">Reference proteome</keyword>
<reference evidence="1 4" key="2">
    <citation type="submission" date="2019-08" db="EMBL/GenBank/DDBJ databases">
        <title>The genome sequence of a newly discovered highly antifungal drug resistant Aspergillus species, Aspergillus tanneri NIH 1004.</title>
        <authorList>
            <person name="Mounaud S."/>
            <person name="Singh I."/>
            <person name="Joardar V."/>
            <person name="Pakala S."/>
            <person name="Pakala S."/>
            <person name="Venepally P."/>
            <person name="Chung J.K."/>
            <person name="Losada L."/>
            <person name="Nierman W.C."/>
        </authorList>
    </citation>
    <scope>NUCLEOTIDE SEQUENCE [LARGE SCALE GENOMIC DNA]</scope>
    <source>
        <strain evidence="1 4">NIH1004</strain>
    </source>
</reference>
<dbReference type="Proteomes" id="UP000324241">
    <property type="component" value="Unassembled WGS sequence"/>
</dbReference>
<dbReference type="AlphaFoldDB" id="A0A4S3J110"/>
<proteinExistence type="predicted"/>
<sequence>MTLFTSLLPPTYLTLIDNYDRIPVAGAVFIHGSRRAWHNDDPSYDNAALLLALDIPSVMLCSGYHNLRCDWSLLSTCAPSAGPQGSIENTAQAVLQLRSLRAVSDRALPGALQELLPLGWEMGWEEWIRCGRSAVRSLW</sequence>
<dbReference type="RefSeq" id="XP_033431349.1">
    <property type="nucleotide sequence ID" value="XM_033565592.1"/>
</dbReference>
<dbReference type="GeneID" id="54323590"/>
<dbReference type="EMBL" id="SOSA01001122">
    <property type="protein sequence ID" value="THC87597.1"/>
    <property type="molecule type" value="Genomic_DNA"/>
</dbReference>
<accession>A0A4S3J110</accession>
<reference evidence="2 3" key="1">
    <citation type="submission" date="2019-03" db="EMBL/GenBank/DDBJ databases">
        <title>The genome sequence of a newly discovered highly antifungal drug resistant Aspergillus species, Aspergillus tanneri NIH 1004.</title>
        <authorList>
            <person name="Mounaud S."/>
            <person name="Singh I."/>
            <person name="Joardar V."/>
            <person name="Pakala S."/>
            <person name="Pakala S."/>
            <person name="Venepally P."/>
            <person name="Hoover J."/>
            <person name="Nierman W."/>
            <person name="Chung J."/>
            <person name="Losada L."/>
        </authorList>
    </citation>
    <scope>NUCLEOTIDE SEQUENCE [LARGE SCALE GENOMIC DNA]</scope>
    <source>
        <strain evidence="2 3">NIH1004</strain>
    </source>
</reference>
<organism evidence="2 3">
    <name type="scientific">Aspergillus tanneri</name>
    <dbReference type="NCBI Taxonomy" id="1220188"/>
    <lineage>
        <taxon>Eukaryota</taxon>
        <taxon>Fungi</taxon>
        <taxon>Dikarya</taxon>
        <taxon>Ascomycota</taxon>
        <taxon>Pezizomycotina</taxon>
        <taxon>Eurotiomycetes</taxon>
        <taxon>Eurotiomycetidae</taxon>
        <taxon>Eurotiales</taxon>
        <taxon>Aspergillaceae</taxon>
        <taxon>Aspergillus</taxon>
        <taxon>Aspergillus subgen. Circumdati</taxon>
    </lineage>
</organism>
<dbReference type="Pfam" id="PF11913">
    <property type="entry name" value="DUF3431"/>
    <property type="match status" value="1"/>
</dbReference>
<name>A0A4S3J110_9EURO</name>